<keyword evidence="3" id="KW-1185">Reference proteome</keyword>
<dbReference type="Pfam" id="PF13176">
    <property type="entry name" value="TPR_7"/>
    <property type="match status" value="1"/>
</dbReference>
<dbReference type="InterPro" id="IPR011990">
    <property type="entry name" value="TPR-like_helical_dom_sf"/>
</dbReference>
<sequence length="3785" mass="415794">MFHRLTPGDPASFASLEESLREKARWAELLHLYEGRIEREGPDASELMVRAAGLLLDQLEDPDRAEAWLRRLHEQDPNHVAGREGLKDLYEERGDHAALCELLEREALRAATPEEAAEAYVSLGRLLDRENGRKPHALEMWQRALRLVEDHPQALALAREANVELGRLEAAKGIVERELAARPGESTQGAGRLAALAALALERPFRHELADALARSAVAVDPDCAPARAVLDGLQRRRAEWTEEARGLRARAVEERDRKAASRLYVQIAALHGVYDSSPDGEEHSREALERAFLLWPGNPDALELLEHRHASAGDFAGLAVAYEALVPGTPDPADQAELKVRLANLYGVRFDDRPRSLEALEQAATLDPSRRDAVVPLLEVFEDDGRSDRAVELLERHLNVVGSAAQRGPGTAVRKPVEPTRETNALRVRLAELLLGLGEEARARRHLEAALRLDSRLERAESLLMPLLASAGESSVLAGLLERRSDRIRDPGEKRDLLERAASSVEAPAERLRLLGRAFLVAPENHELHEELEAAGRLARSSGDVARFYHSALVSVSDRGVQRRILERLSHVLEKDLGRPGDAAHVLEQLRAFDPANAETATQLERLLSLAGEGEALAEAWRTRLAQATDPTERRSLLEKLAAHHEAKPEAAVEIYRRLLELGPDEGVERKLAAALGALGRWAEQRDALESLASRPGEARAAARAELARLLATRLDRPGEAAELYLRILAESPEQPGVVDALEALVQAGVEAPRIAEALAPLFAARGEWHRHAAMLEARLGAESEPAARGSILASLAEIHEERLGDARAAFAALTRAFAESPSTGPVLDSLERLGLELGARAELVGIFRNAWRGPDAALDRELAGRAIRAGGDEELVAAAHHRLLELDPESGTSLAALEALAASGERWDEADSYLERLLRSQRTESPDLHLRRAGYLRRLGRHEDAATALRAALAAGADERAVLPRLTEALEAAGLRAELADVLSRQIDHFNEAGDLARASALALQRAKVLEESGSRAAAVADYAAILAIRSRDPEALVGLEGLLGDPEARVAAARALERPYIAAAEWRKLHGVLEIQIDSSDDPAWRAKELRRLAQLSARELKSPALSFAALARAFEDSPEDALLRSELRVAAAECDCLEELADLVASVAERRAGTLPPTQLLALERELAELYEKRLGDRKRATERYERMRRLDPSSFDALRGLHRLSREEGDPVALYESCMALAAVVYDLRERLALWREAAVAAGADPVRAAACWRKIAEADPKDAEALVHLDGFHAAGGDPQELAWVVERRRDLSVQAGETLAARELAVRLAGLRRSLGDSKGALELYREIVAADPDHVDACEALTDWARSHDSFASTALEILEPILRATGEHELRVELREARLSGPADSEERARRFIELREILETELERPDRAFAVCARAFAERLETDPAHLERLASAAGKHAELADLYEATLRRDPESSLGLQRRVAELRQQDDPRAAIAAWQAVAAEAPGDRDAIAALERLHRSIRDWDALDELLARKAELEADPASRLALLLERARLLHEDARDPDRAVAALRAVLALSPDEPAALELLVRLLEDTARWADLAEHMEGRLADPALGLDDRLRLRARLAAIRKDHMEDLDRALALHAANLAEFPAHPESRAALDALVADRDPSLRARAASVLAPILEAENDHRRLLELLEAIAAVERDPPNRASLYSKMASIYAGPLDSPEMAFLSAGRALRADPDDSAHLEIAVSAAVASGAEDELAGLLAECSMSSRTGEARVRLLRSRATLCESSGDARGAAEAWKSVHALAPDDLDALRAIARLDAGQQDPRGHVAVLRSLLAREEDPGLAAAHLLEIARMQEERLGEPDAALASLRRVLELDAGNKAALDGMERLCLAVGSWGELAELLDRRAHAEADASSRHGMLARLAELRDGRLGDRAGALDALHRILSEDPANFAAVDKLEVMLEGGAGADLLEPLALLEGACRATRNWQRCAELVERRASIVADPEARKAALLELADLRQGSQQRPDLAFLALGRAFREEPSDEALWERIAAVAVAADSVEEWLAIADEQLGRIGSPASAARLALHLATVSENKAHDDAGAIRWLQRARGLDLSTEPAVLPALERLLSREQRWEELAEVLGRLAHASEPAHRIETLVRLGQLAERQLRDPERAVVAYEAVLALDPEHQQALRALAPLYEGKGATDELLENLVRQRRVEGGEAQTALLQRIAELAATLGRADVAIEHSREILARDPRNEAALSRLEALYEEAGKFDDLAGLLRSRLAHTLDPREIVRLNERLGLLHLGRLDAEDDAIASFRAVLDRDPRNRKALEALRKIHASRGEAGELVGILRRLIPLQDGAAEVKAVRIELAEAFLAMGSAQEALDSLKRVLDLEPHTLAELERVEAIFRAKGAWTEVIRCLEARAALESEENAIDLWAEMARILDVELGRKGAGAAPLEKILERRPADRQSFDRLRELYRAGADWRRYARATERFAVHCPDDEEKTALLRELATVLADRLGQKELAFAKLGAAFELSPDRDDLRAELERIAAETGMQEELTMIYESVADGAGAAPVAQALWLARGRLLDRELDDAAEAEASYRRILEHDPLHAGALDALVGLHRRRRQHRALVLVLEQKLEGVALDEKRGLLLEVARIHDEELHDTGEAIYSLRRAFEMDPGDQAVLDALSDLYRRERKFTELAAILARTRDLASDDVRKIALQLRLASIQEVDLEDPDAAAASYARVLEIAPANLDAMEALERLFTHHDRYAELLHVYDRKLQVVEDPRERIRIFFKAGTIWEQRLQNPGNAIACLEGVLSFEPENLLALRELARLLRDQRSWDRLAAVYRHHDAVIADDPALRAERVELRVRLGEVLLDELGDPAGAEAAHLSALELDVRCRSAIAALAGIYERSGNWPQALAMLEQEAHLAAQTAEAVELHHRIGRIHADMLQDRIAARAAFDRALELDRDHVPTLSALRAIFRAEDNQDAYLRVLEQEAGASVEAAEKARLHVELGRHLLDERGDPDAAIRSFEEARRHLPGDPDAAMALSELYVEREDWAGAETVLDVVCASLEASGGDPSLLTRKTYRLGFVCARLGKGEKARRCYARAYELDPTFLPAAEGLAHQVAAAGDHAQALKVFQAILIHHRDDLTDPEVVEIHFTIGEIRRKLGDEPAAKKSLRNALDLDPWHAESHRAMIAIADKEGDGDLGILHRQKLIEVVDDDEKLELLRAIAERATGQLGDHYLAIDSYVAALRLRPDDPGLLEGLAELYRETRQGHKAMEILERLLALPAVAVDPARGARAHTLAGVLAREEADRDPSLRRTAMSHFNDALDLDWHRTDAFQALEAILVEARDYRGLEAAYVRMIERLAKAEGTKAARTVLFRTLADLYQEALADSAAAIEAYKAVTVLAPDDAHAAQRYASLLGNVRGAEAEAIGAWRQALPLLASPTEAARSLVRLQARRKDYDSAYSSAQVVSSLLGQGGADEEGILQRLKGFAKDSAARPLTERHWREHLLHEELRGVTASILALIQEQAGSLFAKDHGELKIDGREVRIDRKRDRVDVPTSMLFFVSAYRQVAKALGLEAVELFKVQGVTGLHLAGTLPPSLVAGEELFTDQRPKKELYFHIGRMLAWTRPELAMTRLRSRAEVELIVESAVALGVPGYRARSNPDALDKVKKRLARTVSAPAHRRLEELGKAYAAARPDLGAYIQAAEASANRAGALLAGDLAIVSRCLAADGPQGGAEAMRRDLVEFALSESWTTLRKDLGLAVVVPNS</sequence>
<protein>
    <submittedName>
        <fullName evidence="2">Adventurous gliding motility protein K</fullName>
    </submittedName>
</protein>
<evidence type="ECO:0000256" key="1">
    <source>
        <dbReference type="PROSITE-ProRule" id="PRU00339"/>
    </source>
</evidence>
<dbReference type="PATRIC" id="fig|1391653.3.peg.1733"/>
<dbReference type="STRING" id="1391653.AKJ08_1652"/>
<proteinExistence type="predicted"/>
<keyword evidence="1" id="KW-0802">TPR repeat</keyword>
<name>A0A0K1PCM4_9BACT</name>
<dbReference type="PANTHER" id="PTHR12558">
    <property type="entry name" value="CELL DIVISION CYCLE 16,23,27"/>
    <property type="match status" value="1"/>
</dbReference>
<dbReference type="Pfam" id="PF14559">
    <property type="entry name" value="TPR_19"/>
    <property type="match status" value="1"/>
</dbReference>
<feature type="repeat" description="TPR" evidence="1">
    <location>
        <begin position="3163"/>
        <end position="3196"/>
    </location>
</feature>
<dbReference type="Gene3D" id="1.25.40.10">
    <property type="entry name" value="Tetratricopeptide repeat domain"/>
    <property type="match status" value="15"/>
</dbReference>
<feature type="repeat" description="TPR" evidence="1">
    <location>
        <begin position="2364"/>
        <end position="2397"/>
    </location>
</feature>
<dbReference type="SMART" id="SM00028">
    <property type="entry name" value="TPR"/>
    <property type="match status" value="23"/>
</dbReference>
<accession>A0A0K1PCM4</accession>
<dbReference type="InterPro" id="IPR019734">
    <property type="entry name" value="TPR_rpt"/>
</dbReference>
<evidence type="ECO:0000313" key="3">
    <source>
        <dbReference type="Proteomes" id="UP000055590"/>
    </source>
</evidence>
<feature type="repeat" description="TPR" evidence="1">
    <location>
        <begin position="3089"/>
        <end position="3122"/>
    </location>
</feature>
<dbReference type="SUPFAM" id="SSF48452">
    <property type="entry name" value="TPR-like"/>
    <property type="match status" value="9"/>
</dbReference>
<dbReference type="KEGG" id="vin:AKJ08_1652"/>
<dbReference type="PROSITE" id="PS50005">
    <property type="entry name" value="TPR"/>
    <property type="match status" value="3"/>
</dbReference>
<organism evidence="2 3">
    <name type="scientific">Vulgatibacter incomptus</name>
    <dbReference type="NCBI Taxonomy" id="1391653"/>
    <lineage>
        <taxon>Bacteria</taxon>
        <taxon>Pseudomonadati</taxon>
        <taxon>Myxococcota</taxon>
        <taxon>Myxococcia</taxon>
        <taxon>Myxococcales</taxon>
        <taxon>Cystobacterineae</taxon>
        <taxon>Vulgatibacteraceae</taxon>
        <taxon>Vulgatibacter</taxon>
    </lineage>
</organism>
<dbReference type="PANTHER" id="PTHR12558:SF13">
    <property type="entry name" value="CELL DIVISION CYCLE PROTEIN 27 HOMOLOG"/>
    <property type="match status" value="1"/>
</dbReference>
<dbReference type="Proteomes" id="UP000055590">
    <property type="component" value="Chromosome"/>
</dbReference>
<dbReference type="Pfam" id="PF13181">
    <property type="entry name" value="TPR_8"/>
    <property type="match status" value="1"/>
</dbReference>
<dbReference type="EMBL" id="CP012332">
    <property type="protein sequence ID" value="AKU91265.1"/>
    <property type="molecule type" value="Genomic_DNA"/>
</dbReference>
<reference evidence="2 3" key="1">
    <citation type="submission" date="2015-08" db="EMBL/GenBank/DDBJ databases">
        <authorList>
            <person name="Babu N.S."/>
            <person name="Beckwith C.J."/>
            <person name="Beseler K.G."/>
            <person name="Brison A."/>
            <person name="Carone J.V."/>
            <person name="Caskin T.P."/>
            <person name="Diamond M."/>
            <person name="Durham M.E."/>
            <person name="Foxe J.M."/>
            <person name="Go M."/>
            <person name="Henderson B.A."/>
            <person name="Jones I.B."/>
            <person name="McGettigan J.A."/>
            <person name="Micheletti S.J."/>
            <person name="Nasrallah M.E."/>
            <person name="Ortiz D."/>
            <person name="Piller C.R."/>
            <person name="Privatt S.R."/>
            <person name="Schneider S.L."/>
            <person name="Sharp S."/>
            <person name="Smith T.C."/>
            <person name="Stanton J.D."/>
            <person name="Ullery H.E."/>
            <person name="Wilson R.J."/>
            <person name="Serrano M.G."/>
            <person name="Buck G."/>
            <person name="Lee V."/>
            <person name="Wang Y."/>
            <person name="Carvalho R."/>
            <person name="Voegtly L."/>
            <person name="Shi R."/>
            <person name="Duckworth R."/>
            <person name="Johnson A."/>
            <person name="Loviza R."/>
            <person name="Walstead R."/>
            <person name="Shah Z."/>
            <person name="Kiflezghi M."/>
            <person name="Wade K."/>
            <person name="Ball S.L."/>
            <person name="Bradley K.W."/>
            <person name="Asai D.J."/>
            <person name="Bowman C.A."/>
            <person name="Russell D.A."/>
            <person name="Pope W.H."/>
            <person name="Jacobs-Sera D."/>
            <person name="Hendrix R.W."/>
            <person name="Hatfull G.F."/>
        </authorList>
    </citation>
    <scope>NUCLEOTIDE SEQUENCE [LARGE SCALE GENOMIC DNA]</scope>
    <source>
        <strain evidence="2 3">DSM 27710</strain>
    </source>
</reference>
<evidence type="ECO:0000313" key="2">
    <source>
        <dbReference type="EMBL" id="AKU91265.1"/>
    </source>
</evidence>
<gene>
    <name evidence="2" type="ORF">AKJ08_1652</name>
</gene>